<name>A0A812AZX3_ACAPH</name>
<dbReference type="PANTHER" id="PTHR24410:SF23">
    <property type="entry name" value="BTB DOMAIN-CONTAINING PROTEIN-RELATED"/>
    <property type="match status" value="1"/>
</dbReference>
<reference evidence="3" key="1">
    <citation type="submission" date="2021-01" db="EMBL/GenBank/DDBJ databases">
        <authorList>
            <person name="Li R."/>
            <person name="Bekaert M."/>
        </authorList>
    </citation>
    <scope>NUCLEOTIDE SEQUENCE</scope>
    <source>
        <strain evidence="3">Farmed</strain>
    </source>
</reference>
<feature type="region of interest" description="Disordered" evidence="1">
    <location>
        <begin position="1"/>
        <end position="29"/>
    </location>
</feature>
<dbReference type="Gene3D" id="3.30.710.10">
    <property type="entry name" value="Potassium Channel Kv1.1, Chain A"/>
    <property type="match status" value="1"/>
</dbReference>
<organism evidence="3 4">
    <name type="scientific">Acanthosepion pharaonis</name>
    <name type="common">Pharaoh cuttlefish</name>
    <name type="synonym">Sepia pharaonis</name>
    <dbReference type="NCBI Taxonomy" id="158019"/>
    <lineage>
        <taxon>Eukaryota</taxon>
        <taxon>Metazoa</taxon>
        <taxon>Spiralia</taxon>
        <taxon>Lophotrochozoa</taxon>
        <taxon>Mollusca</taxon>
        <taxon>Cephalopoda</taxon>
        <taxon>Coleoidea</taxon>
        <taxon>Decapodiformes</taxon>
        <taxon>Sepiida</taxon>
        <taxon>Sepiina</taxon>
        <taxon>Sepiidae</taxon>
        <taxon>Acanthosepion</taxon>
    </lineage>
</organism>
<dbReference type="EMBL" id="CAHIKZ030000277">
    <property type="protein sequence ID" value="CAE1165623.1"/>
    <property type="molecule type" value="Genomic_DNA"/>
</dbReference>
<feature type="compositionally biased region" description="Polar residues" evidence="1">
    <location>
        <begin position="306"/>
        <end position="316"/>
    </location>
</feature>
<dbReference type="InterPro" id="IPR000210">
    <property type="entry name" value="BTB/POZ_dom"/>
</dbReference>
<evidence type="ECO:0000313" key="3">
    <source>
        <dbReference type="EMBL" id="CAE1165623.1"/>
    </source>
</evidence>
<evidence type="ECO:0000313" key="4">
    <source>
        <dbReference type="Proteomes" id="UP000597762"/>
    </source>
</evidence>
<accession>A0A812AZX3</accession>
<feature type="compositionally biased region" description="Low complexity" evidence="1">
    <location>
        <begin position="402"/>
        <end position="412"/>
    </location>
</feature>
<dbReference type="Proteomes" id="UP000597762">
    <property type="component" value="Unassembled WGS sequence"/>
</dbReference>
<dbReference type="PROSITE" id="PS50097">
    <property type="entry name" value="BTB"/>
    <property type="match status" value="1"/>
</dbReference>
<evidence type="ECO:0000259" key="2">
    <source>
        <dbReference type="PROSITE" id="PS50097"/>
    </source>
</evidence>
<gene>
    <name evidence="3" type="ORF">SPHA_8522</name>
</gene>
<sequence length="479" mass="53164">MRRKRDRLRKQLARARESQMEKEIRREKNRKRMAEFRARHRLKSQKIQIENEYEVVSAASWNQMWEQQWTLNEVTPTNEQNNASNLRTHPPETPSVLLPKERRTFVVPNHLESFMSNLSSLWKAGRLCDASISNGTADIMIHKMVLAAVCPKILTELSKTPLDKFQKVTFPSTVSKEALTAFAEYMYSGVLDLDETILAQLKIIAQRLDMKDFEQLCESHLQTPQLMSARMGSRVSNELQSAADFESAVGLRTQVTFRDDMTPIMKLVPVDGHNSDTWPSSTSDVSFPIASTTPNERMLKVKQELADSTTNDNSKPSVKKEPVTLEGKVLSDSSAWETLDLLRDQSTQPQGSLPHVESLVSISPLCAKMTNPNPAATSLNFSTPTTAGSSRPTAPNIIQHGNPPSSSSTSNTLASMTYSQTDNSQVNLLSSYASRTLESEAPLTTTAAAIASLTSNSESGTSQTLPIKLPSPLSFYNIT</sequence>
<dbReference type="OrthoDB" id="125347at2759"/>
<feature type="compositionally biased region" description="Polar residues" evidence="1">
    <location>
        <begin position="376"/>
        <end position="393"/>
    </location>
</feature>
<dbReference type="SUPFAM" id="SSF54695">
    <property type="entry name" value="POZ domain"/>
    <property type="match status" value="1"/>
</dbReference>
<feature type="domain" description="BTB" evidence="2">
    <location>
        <begin position="128"/>
        <end position="195"/>
    </location>
</feature>
<dbReference type="AlphaFoldDB" id="A0A812AZX3"/>
<dbReference type="SMART" id="SM00225">
    <property type="entry name" value="BTB"/>
    <property type="match status" value="1"/>
</dbReference>
<dbReference type="Pfam" id="PF00651">
    <property type="entry name" value="BTB"/>
    <property type="match status" value="1"/>
</dbReference>
<feature type="compositionally biased region" description="Basic residues" evidence="1">
    <location>
        <begin position="1"/>
        <end position="13"/>
    </location>
</feature>
<evidence type="ECO:0000256" key="1">
    <source>
        <dbReference type="SAM" id="MobiDB-lite"/>
    </source>
</evidence>
<dbReference type="InterPro" id="IPR051481">
    <property type="entry name" value="BTB-POZ/Galectin-3-binding"/>
</dbReference>
<dbReference type="PANTHER" id="PTHR24410">
    <property type="entry name" value="HL07962P-RELATED"/>
    <property type="match status" value="1"/>
</dbReference>
<feature type="compositionally biased region" description="Basic and acidic residues" evidence="1">
    <location>
        <begin position="14"/>
        <end position="29"/>
    </location>
</feature>
<keyword evidence="4" id="KW-1185">Reference proteome</keyword>
<comment type="caution">
    <text evidence="3">The sequence shown here is derived from an EMBL/GenBank/DDBJ whole genome shotgun (WGS) entry which is preliminary data.</text>
</comment>
<proteinExistence type="predicted"/>
<feature type="region of interest" description="Disordered" evidence="1">
    <location>
        <begin position="305"/>
        <end position="325"/>
    </location>
</feature>
<dbReference type="InterPro" id="IPR011333">
    <property type="entry name" value="SKP1/BTB/POZ_sf"/>
</dbReference>
<protein>
    <submittedName>
        <fullName evidence="3">ZBTB40</fullName>
    </submittedName>
</protein>
<feature type="region of interest" description="Disordered" evidence="1">
    <location>
        <begin position="376"/>
        <end position="413"/>
    </location>
</feature>